<comment type="caution">
    <text evidence="3">The sequence shown here is derived from an EMBL/GenBank/DDBJ whole genome shotgun (WGS) entry which is preliminary data.</text>
</comment>
<protein>
    <recommendedName>
        <fullName evidence="2">Sey1/RHD3-like three-helix bundle domain-containing protein</fullName>
    </recommendedName>
</protein>
<dbReference type="AlphaFoldDB" id="G4TYC5"/>
<evidence type="ECO:0000313" key="4">
    <source>
        <dbReference type="Proteomes" id="UP000007148"/>
    </source>
</evidence>
<dbReference type="OrthoDB" id="1597724at2759"/>
<evidence type="ECO:0000313" key="3">
    <source>
        <dbReference type="EMBL" id="CCA76318.1"/>
    </source>
</evidence>
<keyword evidence="1" id="KW-0812">Transmembrane</keyword>
<feature type="domain" description="Sey1/RHD3-like three-helix bundle" evidence="2">
    <location>
        <begin position="1"/>
        <end position="53"/>
    </location>
</feature>
<evidence type="ECO:0000256" key="1">
    <source>
        <dbReference type="SAM" id="Phobius"/>
    </source>
</evidence>
<dbReference type="Proteomes" id="UP000007148">
    <property type="component" value="Unassembled WGS sequence"/>
</dbReference>
<organism evidence="3 4">
    <name type="scientific">Serendipita indica (strain DSM 11827)</name>
    <name type="common">Root endophyte fungus</name>
    <name type="synonym">Piriformospora indica</name>
    <dbReference type="NCBI Taxonomy" id="1109443"/>
    <lineage>
        <taxon>Eukaryota</taxon>
        <taxon>Fungi</taxon>
        <taxon>Dikarya</taxon>
        <taxon>Basidiomycota</taxon>
        <taxon>Agaricomycotina</taxon>
        <taxon>Agaricomycetes</taxon>
        <taxon>Sebacinales</taxon>
        <taxon>Serendipitaceae</taxon>
        <taxon>Serendipita</taxon>
    </lineage>
</organism>
<sequence length="105" mass="11817">MYGVLVVLGWNEAMLVLFNPLYFAALLGLLGAAWVIFQLNLVGPLYAVGKTVTGEIQRQVSARLREHFSQPLDTAPPRQPRLAAPVAARYEDEVEMDRLDDKRDY</sequence>
<proteinExistence type="predicted"/>
<keyword evidence="1" id="KW-0472">Membrane</keyword>
<reference evidence="3 4" key="1">
    <citation type="journal article" date="2011" name="PLoS Pathog.">
        <title>Endophytic Life Strategies Decoded by Genome and Transcriptome Analyses of the Mutualistic Root Symbiont Piriformospora indica.</title>
        <authorList>
            <person name="Zuccaro A."/>
            <person name="Lahrmann U."/>
            <person name="Guldener U."/>
            <person name="Langen G."/>
            <person name="Pfiffi S."/>
            <person name="Biedenkopf D."/>
            <person name="Wong P."/>
            <person name="Samans B."/>
            <person name="Grimm C."/>
            <person name="Basiewicz M."/>
            <person name="Murat C."/>
            <person name="Martin F."/>
            <person name="Kogel K.H."/>
        </authorList>
    </citation>
    <scope>NUCLEOTIDE SEQUENCE [LARGE SCALE GENOMIC DNA]</scope>
    <source>
        <strain evidence="3 4">DSM 11827</strain>
    </source>
</reference>
<dbReference type="Pfam" id="PF20428">
    <property type="entry name" value="Sey1_3HB"/>
    <property type="match status" value="1"/>
</dbReference>
<accession>G4TYC5</accession>
<keyword evidence="4" id="KW-1185">Reference proteome</keyword>
<feature type="transmembrane region" description="Helical" evidence="1">
    <location>
        <begin position="20"/>
        <end position="42"/>
    </location>
</feature>
<keyword evidence="1" id="KW-1133">Transmembrane helix</keyword>
<dbReference type="STRING" id="1109443.G4TYC5"/>
<name>G4TYC5_SERID</name>
<evidence type="ECO:0000259" key="2">
    <source>
        <dbReference type="Pfam" id="PF20428"/>
    </source>
</evidence>
<dbReference type="HOGENOM" id="CLU_2237641_0_0_1"/>
<dbReference type="InterPro" id="IPR046758">
    <property type="entry name" value="Sey1/RHD3-like_3HB"/>
</dbReference>
<dbReference type="EMBL" id="CAFZ01000696">
    <property type="protein sequence ID" value="CCA76318.1"/>
    <property type="molecule type" value="Genomic_DNA"/>
</dbReference>
<dbReference type="InParanoid" id="G4TYC5"/>
<gene>
    <name evidence="3" type="ORF">PIIN_10313</name>
</gene>